<dbReference type="Proteomes" id="UP001064489">
    <property type="component" value="Chromosome 10"/>
</dbReference>
<dbReference type="EMBL" id="JAJSOW010000105">
    <property type="protein sequence ID" value="KAI9165616.1"/>
    <property type="molecule type" value="Genomic_DNA"/>
</dbReference>
<evidence type="ECO:0000313" key="1">
    <source>
        <dbReference type="EMBL" id="KAI9165616.1"/>
    </source>
</evidence>
<accession>A0AAD5NKC1</accession>
<reference evidence="1" key="2">
    <citation type="submission" date="2023-02" db="EMBL/GenBank/DDBJ databases">
        <authorList>
            <person name="Swenson N.G."/>
            <person name="Wegrzyn J.L."/>
            <person name="Mcevoy S.L."/>
        </authorList>
    </citation>
    <scope>NUCLEOTIDE SEQUENCE</scope>
    <source>
        <strain evidence="1">91603</strain>
        <tissue evidence="1">Leaf</tissue>
    </source>
</reference>
<reference evidence="1" key="1">
    <citation type="journal article" date="2022" name="Plant J.">
        <title>Strategies of tolerance reflected in two North American maple genomes.</title>
        <authorList>
            <person name="McEvoy S.L."/>
            <person name="Sezen U.U."/>
            <person name="Trouern-Trend A."/>
            <person name="McMahon S.M."/>
            <person name="Schaberg P.G."/>
            <person name="Yang J."/>
            <person name="Wegrzyn J.L."/>
            <person name="Swenson N.G."/>
        </authorList>
    </citation>
    <scope>NUCLEOTIDE SEQUENCE</scope>
    <source>
        <strain evidence="1">91603</strain>
    </source>
</reference>
<organism evidence="1 2">
    <name type="scientific">Acer negundo</name>
    <name type="common">Box elder</name>
    <dbReference type="NCBI Taxonomy" id="4023"/>
    <lineage>
        <taxon>Eukaryota</taxon>
        <taxon>Viridiplantae</taxon>
        <taxon>Streptophyta</taxon>
        <taxon>Embryophyta</taxon>
        <taxon>Tracheophyta</taxon>
        <taxon>Spermatophyta</taxon>
        <taxon>Magnoliopsida</taxon>
        <taxon>eudicotyledons</taxon>
        <taxon>Gunneridae</taxon>
        <taxon>Pentapetalae</taxon>
        <taxon>rosids</taxon>
        <taxon>malvids</taxon>
        <taxon>Sapindales</taxon>
        <taxon>Sapindaceae</taxon>
        <taxon>Hippocastanoideae</taxon>
        <taxon>Acereae</taxon>
        <taxon>Acer</taxon>
    </lineage>
</organism>
<keyword evidence="2" id="KW-1185">Reference proteome</keyword>
<gene>
    <name evidence="1" type="ORF">LWI28_017473</name>
</gene>
<protein>
    <submittedName>
        <fullName evidence="1">Uncharacterized protein</fullName>
    </submittedName>
</protein>
<name>A0AAD5NKC1_ACENE</name>
<proteinExistence type="predicted"/>
<comment type="caution">
    <text evidence="1">The sequence shown here is derived from an EMBL/GenBank/DDBJ whole genome shotgun (WGS) entry which is preliminary data.</text>
</comment>
<dbReference type="AlphaFoldDB" id="A0AAD5NKC1"/>
<sequence>MDIRWQELISRFTAACSGVSPDAIVAMLRDLLVTRGASLLADEANIASGAELKEARRDLARFKEATDTLIRSAAESERGRQEAIVDLERMKRALDISNPLAVGLSERSWSGRKLALWRRITSCRIQCLL</sequence>
<evidence type="ECO:0000313" key="2">
    <source>
        <dbReference type="Proteomes" id="UP001064489"/>
    </source>
</evidence>